<feature type="signal peptide" evidence="1">
    <location>
        <begin position="1"/>
        <end position="18"/>
    </location>
</feature>
<proteinExistence type="predicted"/>
<comment type="caution">
    <text evidence="2">The sequence shown here is derived from an EMBL/GenBank/DDBJ whole genome shotgun (WGS) entry which is preliminary data.</text>
</comment>
<organism evidence="2 3">
    <name type="scientific">Candidatus Cryptobacteroides merdigallinarum</name>
    <dbReference type="NCBI Taxonomy" id="2840770"/>
    <lineage>
        <taxon>Bacteria</taxon>
        <taxon>Pseudomonadati</taxon>
        <taxon>Bacteroidota</taxon>
        <taxon>Bacteroidia</taxon>
        <taxon>Bacteroidales</taxon>
        <taxon>Candidatus Cryptobacteroides</taxon>
    </lineage>
</organism>
<evidence type="ECO:0000313" key="3">
    <source>
        <dbReference type="Proteomes" id="UP000810252"/>
    </source>
</evidence>
<reference evidence="2" key="1">
    <citation type="submission" date="2020-10" db="EMBL/GenBank/DDBJ databases">
        <authorList>
            <person name="Gilroy R."/>
        </authorList>
    </citation>
    <scope>NUCLEOTIDE SEQUENCE</scope>
    <source>
        <strain evidence="2">20514</strain>
    </source>
</reference>
<protein>
    <recommendedName>
        <fullName evidence="4">Lipoprotein</fullName>
    </recommendedName>
</protein>
<name>A0A9D9EMH1_9BACT</name>
<dbReference type="PROSITE" id="PS51257">
    <property type="entry name" value="PROKAR_LIPOPROTEIN"/>
    <property type="match status" value="1"/>
</dbReference>
<dbReference type="Proteomes" id="UP000810252">
    <property type="component" value="Unassembled WGS sequence"/>
</dbReference>
<dbReference type="AlphaFoldDB" id="A0A9D9EMH1"/>
<keyword evidence="1" id="KW-0732">Signal</keyword>
<dbReference type="EMBL" id="JADIMQ010000117">
    <property type="protein sequence ID" value="MBO8449261.1"/>
    <property type="molecule type" value="Genomic_DNA"/>
</dbReference>
<gene>
    <name evidence="2" type="ORF">IAC29_08330</name>
</gene>
<evidence type="ECO:0000256" key="1">
    <source>
        <dbReference type="SAM" id="SignalP"/>
    </source>
</evidence>
<sequence>MKKIGLGYLTLFSAAVLAAVSAVSCSRDGASSVPDGDFDVVFGGAVRKTGPATKAGDFNEDDFIMINSSSSAVFGDISICSHVDGSEDVISVYEAADGVEGRLAVKSGSQPLIWNGLDAGHTFYAWTSPSGESGGVDMSDTDLTQGTVTFGTGRDTGLEQFIVAEEGPVSYQDNGSYVRLLFYRPVAKIRLESLTHIDANGSRTQIEQCSILFPNLPRTSVFDAMKERVDGGNYGDVWLVSGDTGYVEPENGLLWKWDVTSGNSVADSELFLHPFEFGTDPGAADGDQPDETQPGYFIVTAEIDGVEKTYFASLAGMIDVTELQAGQFMRMQLSVQDGAAGGIGCQIVDWNTETETDVIHRRPGVYSAEDAASLLQILSSDPVDLDALDRFCTGGNVIHLYTEVDWSSVTGTLTIPDGYTLDAQGYAVILGSGGSLAGDVTGLAG</sequence>
<evidence type="ECO:0000313" key="2">
    <source>
        <dbReference type="EMBL" id="MBO8449261.1"/>
    </source>
</evidence>
<evidence type="ECO:0008006" key="4">
    <source>
        <dbReference type="Google" id="ProtNLM"/>
    </source>
</evidence>
<feature type="chain" id="PRO_5039353289" description="Lipoprotein" evidence="1">
    <location>
        <begin position="19"/>
        <end position="445"/>
    </location>
</feature>
<accession>A0A9D9EMH1</accession>
<reference evidence="2" key="2">
    <citation type="journal article" date="2021" name="PeerJ">
        <title>Extensive microbial diversity within the chicken gut microbiome revealed by metagenomics and culture.</title>
        <authorList>
            <person name="Gilroy R."/>
            <person name="Ravi A."/>
            <person name="Getino M."/>
            <person name="Pursley I."/>
            <person name="Horton D.L."/>
            <person name="Alikhan N.F."/>
            <person name="Baker D."/>
            <person name="Gharbi K."/>
            <person name="Hall N."/>
            <person name="Watson M."/>
            <person name="Adriaenssens E.M."/>
            <person name="Foster-Nyarko E."/>
            <person name="Jarju S."/>
            <person name="Secka A."/>
            <person name="Antonio M."/>
            <person name="Oren A."/>
            <person name="Chaudhuri R.R."/>
            <person name="La Ragione R."/>
            <person name="Hildebrand F."/>
            <person name="Pallen M.J."/>
        </authorList>
    </citation>
    <scope>NUCLEOTIDE SEQUENCE</scope>
    <source>
        <strain evidence="2">20514</strain>
    </source>
</reference>